<evidence type="ECO:0000313" key="3">
    <source>
        <dbReference type="EMBL" id="KAE8389908.1"/>
    </source>
</evidence>
<dbReference type="Pfam" id="PF09804">
    <property type="entry name" value="DENND11"/>
    <property type="match status" value="1"/>
</dbReference>
<dbReference type="Pfam" id="PF14831">
    <property type="entry name" value="DUF4484"/>
    <property type="match status" value="1"/>
</dbReference>
<feature type="region of interest" description="Disordered" evidence="1">
    <location>
        <begin position="435"/>
        <end position="480"/>
    </location>
</feature>
<evidence type="ECO:0000259" key="2">
    <source>
        <dbReference type="Pfam" id="PF14831"/>
    </source>
</evidence>
<dbReference type="AlphaFoldDB" id="A0A5N7C7U6"/>
<reference evidence="3" key="1">
    <citation type="submission" date="2019-04" db="EMBL/GenBank/DDBJ databases">
        <title>Friends and foes A comparative genomics studyof 23 Aspergillus species from section Flavi.</title>
        <authorList>
            <consortium name="DOE Joint Genome Institute"/>
            <person name="Kjaerbolling I."/>
            <person name="Vesth T."/>
            <person name="Frisvad J.C."/>
            <person name="Nybo J.L."/>
            <person name="Theobald S."/>
            <person name="Kildgaard S."/>
            <person name="Isbrandt T."/>
            <person name="Kuo A."/>
            <person name="Sato A."/>
            <person name="Lyhne E.K."/>
            <person name="Kogle M.E."/>
            <person name="Wiebenga A."/>
            <person name="Kun R.S."/>
            <person name="Lubbers R.J."/>
            <person name="Makela M.R."/>
            <person name="Barry K."/>
            <person name="Chovatia M."/>
            <person name="Clum A."/>
            <person name="Daum C."/>
            <person name="Haridas S."/>
            <person name="He G."/>
            <person name="LaButti K."/>
            <person name="Lipzen A."/>
            <person name="Mondo S."/>
            <person name="Riley R."/>
            <person name="Salamov A."/>
            <person name="Simmons B.A."/>
            <person name="Magnuson J.K."/>
            <person name="Henrissat B."/>
            <person name="Mortensen U.H."/>
            <person name="Larsen T.O."/>
            <person name="Devries R.P."/>
            <person name="Grigoriev I.V."/>
            <person name="Machida M."/>
            <person name="Baker S.E."/>
            <person name="Andersen M.R."/>
        </authorList>
    </citation>
    <scope>NUCLEOTIDE SEQUENCE [LARGE SCALE GENOMIC DNA]</scope>
    <source>
        <strain evidence="3">IBT 14317</strain>
    </source>
</reference>
<name>A0A5N7C7U6_PETAA</name>
<gene>
    <name evidence="3" type="ORF">BDV23DRAFT_156365</name>
</gene>
<dbReference type="PANTHER" id="PTHR28153:SF1">
    <property type="entry name" value="DUF4484 DOMAIN-CONTAINING PROTEIN"/>
    <property type="match status" value="1"/>
</dbReference>
<dbReference type="PANTHER" id="PTHR28153">
    <property type="entry name" value="PROTEIN, PUTATIVE-RELATED"/>
    <property type="match status" value="1"/>
</dbReference>
<dbReference type="Proteomes" id="UP000326877">
    <property type="component" value="Unassembled WGS sequence"/>
</dbReference>
<dbReference type="InterPro" id="IPR028115">
    <property type="entry name" value="DUF4484"/>
</dbReference>
<dbReference type="InterPro" id="IPR053056">
    <property type="entry name" value="Lipid_Metab_Assoc_Protein"/>
</dbReference>
<organism evidence="3">
    <name type="scientific">Petromyces alliaceus</name>
    <name type="common">Aspergillus alliaceus</name>
    <dbReference type="NCBI Taxonomy" id="209559"/>
    <lineage>
        <taxon>Eukaryota</taxon>
        <taxon>Fungi</taxon>
        <taxon>Dikarya</taxon>
        <taxon>Ascomycota</taxon>
        <taxon>Pezizomycotina</taxon>
        <taxon>Eurotiomycetes</taxon>
        <taxon>Eurotiomycetidae</taxon>
        <taxon>Eurotiales</taxon>
        <taxon>Aspergillaceae</taxon>
        <taxon>Aspergillus</taxon>
        <taxon>Aspergillus subgen. Circumdati</taxon>
    </lineage>
</organism>
<dbReference type="GO" id="GO:0005811">
    <property type="term" value="C:lipid droplet"/>
    <property type="evidence" value="ECO:0007669"/>
    <property type="project" value="TreeGrafter"/>
</dbReference>
<accession>A0A5N7C7U6</accession>
<feature type="region of interest" description="Disordered" evidence="1">
    <location>
        <begin position="508"/>
        <end position="572"/>
    </location>
</feature>
<dbReference type="OrthoDB" id="2152680at2759"/>
<proteinExistence type="predicted"/>
<sequence>MAPGPFKRTPLGLDVPRSPALEAPPPIAALFVIRFDIKAGYVVSWKRTVAGAEVEGIVEYKSLPSGLHNVSEDLVYFVHEQYAGISAFVNRPAEEVERNAKMFAVGVLVPLSSGRLGKSWRHAPKLKELAQSYAPDMSNTELLSKYWETYEIRESDFSGMPPDSPLESPLSLRLRAHGERPDNSHRSRTFSDAIVLETPRPALTPFHPASSLPGFLDCFGPLIYPLYRATLLRKRILFMAEAPVHMPCNYVYDLSLLASLPNSLVPLLPSTGIPSLRPRPLFNVGIHDIPYLASFAGVPANAQPHAAWIACSTDSVLTMKSELFDVLVTLPPPHSKDAAERVFPKISVLPLPTAKHNTPQAIQLKATQRDARRYAILRKGLHQVASSDDGQAGEDDDLDAVSTYSSSPIVEPISWTRLAYTSFIWWASAGEKRDGLSEEEEEEHQIQQDTQLLASVESPPSPPSGSISRRSLQPSDTPRQPPEIAIVAYFRRMTTQLFVTLSDAIARHDSQNASDEEVEPNDDDHIPYEDDPGDDFEPPVTIGRQSTREDDRSPLLQEEPSSGSSRGKDEPIKITTEDMAEMGLDVWSAADRIFVEELVRCWWGRKAYVDCARIRCCGISII</sequence>
<dbReference type="InterPro" id="IPR018626">
    <property type="entry name" value="LCHN/Anr2"/>
</dbReference>
<protein>
    <recommendedName>
        <fullName evidence="2">DUF4484 domain-containing protein</fullName>
    </recommendedName>
</protein>
<evidence type="ECO:0000256" key="1">
    <source>
        <dbReference type="SAM" id="MobiDB-lite"/>
    </source>
</evidence>
<feature type="domain" description="DUF4484" evidence="2">
    <location>
        <begin position="410"/>
        <end position="622"/>
    </location>
</feature>
<dbReference type="EMBL" id="ML735260">
    <property type="protein sequence ID" value="KAE8389908.1"/>
    <property type="molecule type" value="Genomic_DNA"/>
</dbReference>